<protein>
    <submittedName>
        <fullName evidence="1">Uncharacterized protein</fullName>
    </submittedName>
</protein>
<gene>
    <name evidence="1" type="ORF">NEISUBOT_03117</name>
</gene>
<proteinExistence type="predicted"/>
<dbReference type="AlphaFoldDB" id="A0A9W5N0C0"/>
<sequence>MPSEKLDRAGDLILGFLSKISRQSFLRIGQHAFSFLNRRF</sequence>
<dbReference type="Proteomes" id="UP000004621">
    <property type="component" value="Unassembled WGS sequence"/>
</dbReference>
<evidence type="ECO:0000313" key="1">
    <source>
        <dbReference type="EMBL" id="EFC53120.1"/>
    </source>
</evidence>
<dbReference type="EMBL" id="ACEO02000001">
    <property type="protein sequence ID" value="EFC53120.1"/>
    <property type="molecule type" value="Genomic_DNA"/>
</dbReference>
<evidence type="ECO:0000313" key="2">
    <source>
        <dbReference type="Proteomes" id="UP000004621"/>
    </source>
</evidence>
<comment type="caution">
    <text evidence="1">The sequence shown here is derived from an EMBL/GenBank/DDBJ whole genome shotgun (WGS) entry which is preliminary data.</text>
</comment>
<accession>A0A9W5N0C0</accession>
<reference evidence="1 2" key="1">
    <citation type="submission" date="2010-01" db="EMBL/GenBank/DDBJ databases">
        <authorList>
            <person name="Weinstock G."/>
            <person name="Sodergren E."/>
            <person name="Clifton S."/>
            <person name="Fulton L."/>
            <person name="Fulton B."/>
            <person name="Courtney L."/>
            <person name="Fronick C."/>
            <person name="Harrison M."/>
            <person name="Strong C."/>
            <person name="Farmer C."/>
            <person name="Delahaunty K."/>
            <person name="Markovic C."/>
            <person name="Hall O."/>
            <person name="Minx P."/>
            <person name="Tomlinson C."/>
            <person name="Mitreva M."/>
            <person name="Nelson J."/>
            <person name="Hou S."/>
            <person name="Wollam A."/>
            <person name="Pepin K.H."/>
            <person name="Johnson M."/>
            <person name="Bhonagiri V."/>
            <person name="Nash W.E."/>
            <person name="Warren W."/>
            <person name="Chinwalla A."/>
            <person name="Mardis E.R."/>
            <person name="Wilson R.K."/>
        </authorList>
    </citation>
    <scope>NUCLEOTIDE SEQUENCE [LARGE SCALE GENOMIC DNA]</scope>
    <source>
        <strain evidence="1 2">NJ9703</strain>
    </source>
</reference>
<name>A0A9W5N0C0_NEISU</name>
<organism evidence="1 2">
    <name type="scientific">Neisseria subflava NJ9703</name>
    <dbReference type="NCBI Taxonomy" id="546268"/>
    <lineage>
        <taxon>Bacteria</taxon>
        <taxon>Pseudomonadati</taxon>
        <taxon>Pseudomonadota</taxon>
        <taxon>Betaproteobacteria</taxon>
        <taxon>Neisseriales</taxon>
        <taxon>Neisseriaceae</taxon>
        <taxon>Neisseria</taxon>
    </lineage>
</organism>